<protein>
    <submittedName>
        <fullName evidence="3">Oxidoreductase</fullName>
    </submittedName>
</protein>
<dbReference type="OrthoDB" id="3216283at2"/>
<dbReference type="GO" id="GO:0005737">
    <property type="term" value="C:cytoplasm"/>
    <property type="evidence" value="ECO:0007669"/>
    <property type="project" value="TreeGrafter"/>
</dbReference>
<evidence type="ECO:0000313" key="3">
    <source>
        <dbReference type="EMBL" id="RSD13953.1"/>
    </source>
</evidence>
<organism evidence="3 4">
    <name type="scientific">Amycolatopsis eburnea</name>
    <dbReference type="NCBI Taxonomy" id="2267691"/>
    <lineage>
        <taxon>Bacteria</taxon>
        <taxon>Bacillati</taxon>
        <taxon>Actinomycetota</taxon>
        <taxon>Actinomycetes</taxon>
        <taxon>Pseudonocardiales</taxon>
        <taxon>Pseudonocardiaceae</taxon>
        <taxon>Amycolatopsis</taxon>
    </lineage>
</organism>
<evidence type="ECO:0000256" key="1">
    <source>
        <dbReference type="ARBA" id="ARBA00023002"/>
    </source>
</evidence>
<feature type="domain" description="NADP-dependent oxidoreductase" evidence="2">
    <location>
        <begin position="16"/>
        <end position="291"/>
    </location>
</feature>
<dbReference type="PRINTS" id="PR00069">
    <property type="entry name" value="ALDKETRDTASE"/>
</dbReference>
<reference evidence="3 4" key="1">
    <citation type="submission" date="2018-12" db="EMBL/GenBank/DDBJ databases">
        <title>Amycolatopsis eburnea sp. nov. actinomycete associate with arbuscular mycorrhiza fungal spore.</title>
        <authorList>
            <person name="Lumyong S."/>
            <person name="Chaiya L."/>
        </authorList>
    </citation>
    <scope>NUCLEOTIDE SEQUENCE [LARGE SCALE GENOMIC DNA]</scope>
    <source>
        <strain evidence="3 4">GLM-1</strain>
    </source>
</reference>
<evidence type="ECO:0000259" key="2">
    <source>
        <dbReference type="Pfam" id="PF00248"/>
    </source>
</evidence>
<accession>A0A427T591</accession>
<comment type="caution">
    <text evidence="3">The sequence shown here is derived from an EMBL/GenBank/DDBJ whole genome shotgun (WGS) entry which is preliminary data.</text>
</comment>
<dbReference type="Gene3D" id="3.20.20.100">
    <property type="entry name" value="NADP-dependent oxidoreductase domain"/>
    <property type="match status" value="1"/>
</dbReference>
<dbReference type="CDD" id="cd19088">
    <property type="entry name" value="AKR_AKR13B1"/>
    <property type="match status" value="1"/>
</dbReference>
<dbReference type="InterPro" id="IPR020471">
    <property type="entry name" value="AKR"/>
</dbReference>
<dbReference type="SUPFAM" id="SSF51430">
    <property type="entry name" value="NAD(P)-linked oxidoreductase"/>
    <property type="match status" value="1"/>
</dbReference>
<evidence type="ECO:0000313" key="4">
    <source>
        <dbReference type="Proteomes" id="UP000267081"/>
    </source>
</evidence>
<dbReference type="PANTHER" id="PTHR43625:SF40">
    <property type="entry name" value="ALDO-KETO REDUCTASE YAKC [NADP(+)]"/>
    <property type="match status" value="1"/>
</dbReference>
<dbReference type="GO" id="GO:0016491">
    <property type="term" value="F:oxidoreductase activity"/>
    <property type="evidence" value="ECO:0007669"/>
    <property type="project" value="UniProtKB-KW"/>
</dbReference>
<keyword evidence="4" id="KW-1185">Reference proteome</keyword>
<dbReference type="AlphaFoldDB" id="A0A427T591"/>
<name>A0A427T591_9PSEU</name>
<dbReference type="InterPro" id="IPR050791">
    <property type="entry name" value="Aldo-Keto_reductase"/>
</dbReference>
<dbReference type="InterPro" id="IPR036812">
    <property type="entry name" value="NAD(P)_OxRdtase_dom_sf"/>
</dbReference>
<gene>
    <name evidence="3" type="ORF">EIY87_30265</name>
</gene>
<dbReference type="PANTHER" id="PTHR43625">
    <property type="entry name" value="AFLATOXIN B1 ALDEHYDE REDUCTASE"/>
    <property type="match status" value="1"/>
</dbReference>
<dbReference type="Proteomes" id="UP000267081">
    <property type="component" value="Unassembled WGS sequence"/>
</dbReference>
<dbReference type="InterPro" id="IPR023210">
    <property type="entry name" value="NADP_OxRdtase_dom"/>
</dbReference>
<dbReference type="RefSeq" id="WP_125313229.1">
    <property type="nucleotide sequence ID" value="NZ_RSEC01000058.1"/>
</dbReference>
<dbReference type="EMBL" id="RSEC01000058">
    <property type="protein sequence ID" value="RSD13953.1"/>
    <property type="molecule type" value="Genomic_DNA"/>
</dbReference>
<dbReference type="Pfam" id="PF00248">
    <property type="entry name" value="Aldo_ket_red"/>
    <property type="match status" value="1"/>
</dbReference>
<keyword evidence="1" id="KW-0560">Oxidoreductase</keyword>
<proteinExistence type="predicted"/>
<sequence length="293" mass="31244">MTERTTLRIGDLTTGRIGYGAMRLTGPGHWGDYPDRAAGIALLRQVVDAGVTLIDTADVYGPHTNEQLIRDALHPYPEHLVLATKGGFVRSGPEISTIAAIGHRQYLRQSALLSARRLGVERIDLYYLHSGYAQDASFEDQVGTLAELRREGVIGHIGLSNVTLEQLKAAREIVEIAAVTAHYNVVDRHEQPLLDAAAEAGAVFVPWQPVSLSTPGAPTDTAGPAAVRGVLEPIAARHGATVSQVALAWLLGRSPAVLPIPGTTSLAHVRENLAAQDLVLSPDETAAITALRH</sequence>